<reference evidence="2 3" key="1">
    <citation type="submission" date="2018-12" db="EMBL/GenBank/DDBJ databases">
        <title>Sphingomonas sp. HMF7854 Genome sequencing and assembly.</title>
        <authorList>
            <person name="Cha I."/>
            <person name="Kang H."/>
            <person name="Kim H."/>
            <person name="Kang J."/>
            <person name="Joh K."/>
        </authorList>
    </citation>
    <scope>NUCLEOTIDE SEQUENCE [LARGE SCALE GENOMIC DNA]</scope>
    <source>
        <strain evidence="2 3">HMF7854</strain>
    </source>
</reference>
<dbReference type="GO" id="GO:0004029">
    <property type="term" value="F:aldehyde dehydrogenase (NAD+) activity"/>
    <property type="evidence" value="ECO:0007669"/>
    <property type="project" value="TreeGrafter"/>
</dbReference>
<dbReference type="SUPFAM" id="SSF51735">
    <property type="entry name" value="NAD(P)-binding Rossmann-fold domains"/>
    <property type="match status" value="1"/>
</dbReference>
<dbReference type="InterPro" id="IPR036291">
    <property type="entry name" value="NAD(P)-bd_dom_sf"/>
</dbReference>
<dbReference type="PANTHER" id="PTHR48079">
    <property type="entry name" value="PROTEIN YEEZ"/>
    <property type="match status" value="1"/>
</dbReference>
<accession>A0A3R9X8U3</accession>
<dbReference type="RefSeq" id="WP_126719325.1">
    <property type="nucleotide sequence ID" value="NZ_RWJF01000001.1"/>
</dbReference>
<sequence>MRVFLTGATGFIGSHIIPELRARGHEVLGLTRSEAGARRLEAAGAQVHRGDLEQPETLASGAAAADAVIHCAFDHNFETFSENTRKDERNIAAMGAALEGSQKPILITSGVGIGTPLDGGLAREDVLNPRHANPRIATELAGATLLARRIDVRTVRLPQVHDTSKAGLITPLIAEARRAGAVAYVGEGQTRWSAAHVSEVAKVYVLALERGEPGARYHASVEDGVTARAIAEAIGSSSGLPVRSIKADEVERYFGWMAAFATLDMAASSAWTCERLGWEPKGPDLLSDLAGMDYSEPGTSSSHGE</sequence>
<dbReference type="AlphaFoldDB" id="A0A3R9X8U3"/>
<evidence type="ECO:0000313" key="3">
    <source>
        <dbReference type="Proteomes" id="UP000274661"/>
    </source>
</evidence>
<dbReference type="InterPro" id="IPR051783">
    <property type="entry name" value="NAD(P)-dependent_oxidoreduct"/>
</dbReference>
<dbReference type="GO" id="GO:0005737">
    <property type="term" value="C:cytoplasm"/>
    <property type="evidence" value="ECO:0007669"/>
    <property type="project" value="TreeGrafter"/>
</dbReference>
<feature type="domain" description="NAD(P)-binding" evidence="1">
    <location>
        <begin position="7"/>
        <end position="165"/>
    </location>
</feature>
<dbReference type="Gene3D" id="3.40.50.720">
    <property type="entry name" value="NAD(P)-binding Rossmann-like Domain"/>
    <property type="match status" value="1"/>
</dbReference>
<comment type="caution">
    <text evidence="2">The sequence shown here is derived from an EMBL/GenBank/DDBJ whole genome shotgun (WGS) entry which is preliminary data.</text>
</comment>
<protein>
    <submittedName>
        <fullName evidence="2">SDR family oxidoreductase</fullName>
    </submittedName>
</protein>
<organism evidence="2 3">
    <name type="scientific">Sphingomonas ginkgonis</name>
    <dbReference type="NCBI Taxonomy" id="2315330"/>
    <lineage>
        <taxon>Bacteria</taxon>
        <taxon>Pseudomonadati</taxon>
        <taxon>Pseudomonadota</taxon>
        <taxon>Alphaproteobacteria</taxon>
        <taxon>Sphingomonadales</taxon>
        <taxon>Sphingomonadaceae</taxon>
        <taxon>Sphingomonas</taxon>
    </lineage>
</organism>
<gene>
    <name evidence="2" type="ORF">HMF7854_12100</name>
</gene>
<proteinExistence type="predicted"/>
<evidence type="ECO:0000313" key="2">
    <source>
        <dbReference type="EMBL" id="RST31497.1"/>
    </source>
</evidence>
<dbReference type="Pfam" id="PF13460">
    <property type="entry name" value="NAD_binding_10"/>
    <property type="match status" value="1"/>
</dbReference>
<evidence type="ECO:0000259" key="1">
    <source>
        <dbReference type="Pfam" id="PF13460"/>
    </source>
</evidence>
<dbReference type="PANTHER" id="PTHR48079:SF6">
    <property type="entry name" value="NAD(P)-BINDING DOMAIN-CONTAINING PROTEIN-RELATED"/>
    <property type="match status" value="1"/>
</dbReference>
<dbReference type="EMBL" id="RWJF01000001">
    <property type="protein sequence ID" value="RST31497.1"/>
    <property type="molecule type" value="Genomic_DNA"/>
</dbReference>
<dbReference type="CDD" id="cd05262">
    <property type="entry name" value="SDR_a7"/>
    <property type="match status" value="1"/>
</dbReference>
<dbReference type="Proteomes" id="UP000274661">
    <property type="component" value="Unassembled WGS sequence"/>
</dbReference>
<name>A0A3R9X8U3_9SPHN</name>
<keyword evidence="3" id="KW-1185">Reference proteome</keyword>
<dbReference type="OrthoDB" id="9787292at2"/>
<dbReference type="InterPro" id="IPR016040">
    <property type="entry name" value="NAD(P)-bd_dom"/>
</dbReference>